<protein>
    <submittedName>
        <fullName evidence="1">Uncharacterized protein</fullName>
    </submittedName>
</protein>
<accession>A0A6M8NWN8</accession>
<sequence>MKNTSILLFTLILGSSAFGHELWVKAKNENILKAEIIYGHNFPHSESIPKDREVLFEPLSVINEKGNIKVNQEKEFYKYTSKENLEDGTYIIKAKYKPTAWIETKDNKWEMNKTRKDSKDEIKQCGIYSMFAKTILVVGDKETELSTSPVGNEFEITPLSKQSEIKEGVPVKFKVTKDGKPLKLLEVYGSPEGYSDSEMSMAFYAKTDLKGEFVFKALKKGFWYIKADYKQDSGNSDCELIEDKTTISFQVN</sequence>
<keyword evidence="2" id="KW-1185">Reference proteome</keyword>
<name>A0A6M8NWN8_9BACT</name>
<evidence type="ECO:0000313" key="1">
    <source>
        <dbReference type="EMBL" id="RXI40439.1"/>
    </source>
</evidence>
<dbReference type="InterPro" id="IPR019613">
    <property type="entry name" value="DUF4198"/>
</dbReference>
<reference evidence="1 2" key="1">
    <citation type="submission" date="2017-09" db="EMBL/GenBank/DDBJ databases">
        <title>Genomics of the genus Arcobacter.</title>
        <authorList>
            <person name="Perez-Cataluna A."/>
            <person name="Figueras M.J."/>
            <person name="Salas-Masso N."/>
        </authorList>
    </citation>
    <scope>NUCLEOTIDE SEQUENCE [LARGE SCALE GENOMIC DNA]</scope>
    <source>
        <strain evidence="1 2">CECT 7834</strain>
    </source>
</reference>
<dbReference type="Pfam" id="PF10670">
    <property type="entry name" value="DUF4198"/>
    <property type="match status" value="1"/>
</dbReference>
<comment type="caution">
    <text evidence="1">The sequence shown here is derived from an EMBL/GenBank/DDBJ whole genome shotgun (WGS) entry which is preliminary data.</text>
</comment>
<organism evidence="1 2">
    <name type="scientific">Arcobacter cloacae</name>
    <dbReference type="NCBI Taxonomy" id="1054034"/>
    <lineage>
        <taxon>Bacteria</taxon>
        <taxon>Pseudomonadati</taxon>
        <taxon>Campylobacterota</taxon>
        <taxon>Epsilonproteobacteria</taxon>
        <taxon>Campylobacterales</taxon>
        <taxon>Arcobacteraceae</taxon>
        <taxon>Arcobacter</taxon>
    </lineage>
</organism>
<dbReference type="RefSeq" id="WP_129013764.1">
    <property type="nucleotide sequence ID" value="NZ_CP053834.1"/>
</dbReference>
<dbReference type="AlphaFoldDB" id="A0A6M8NWN8"/>
<gene>
    <name evidence="1" type="ORF">CP963_08595</name>
</gene>
<dbReference type="EMBL" id="NXII01000010">
    <property type="protein sequence ID" value="RXI40439.1"/>
    <property type="molecule type" value="Genomic_DNA"/>
</dbReference>
<evidence type="ECO:0000313" key="2">
    <source>
        <dbReference type="Proteomes" id="UP000290378"/>
    </source>
</evidence>
<proteinExistence type="predicted"/>
<dbReference type="Proteomes" id="UP000290378">
    <property type="component" value="Unassembled WGS sequence"/>
</dbReference>